<name>A0AB72Z2I9_9BIFI</name>
<protein>
    <recommendedName>
        <fullName evidence="4">Type I restriction modification DNA specificity domain-containing protein</fullName>
    </recommendedName>
</protein>
<dbReference type="InterPro" id="IPR044946">
    <property type="entry name" value="Restrct_endonuc_typeI_TRD_sf"/>
</dbReference>
<organism evidence="5 6">
    <name type="scientific">Bifidobacterium dentium JCVIHMP022</name>
    <dbReference type="NCBI Taxonomy" id="553191"/>
    <lineage>
        <taxon>Bacteria</taxon>
        <taxon>Bacillati</taxon>
        <taxon>Actinomycetota</taxon>
        <taxon>Actinomycetes</taxon>
        <taxon>Bifidobacteriales</taxon>
        <taxon>Bifidobacteriaceae</taxon>
        <taxon>Bifidobacterium</taxon>
    </lineage>
</organism>
<feature type="domain" description="Type I restriction modification DNA specificity" evidence="4">
    <location>
        <begin position="185"/>
        <end position="331"/>
    </location>
</feature>
<proteinExistence type="inferred from homology"/>
<comment type="similarity">
    <text evidence="1">Belongs to the type-I restriction system S methylase family.</text>
</comment>
<dbReference type="GO" id="GO:0009307">
    <property type="term" value="P:DNA restriction-modification system"/>
    <property type="evidence" value="ECO:0007669"/>
    <property type="project" value="UniProtKB-KW"/>
</dbReference>
<accession>A0AB72Z2I9</accession>
<keyword evidence="3" id="KW-0238">DNA-binding</keyword>
<comment type="caution">
    <text evidence="5">The sequence shown here is derived from an EMBL/GenBank/DDBJ whole genome shotgun (WGS) entry which is preliminary data.</text>
</comment>
<dbReference type="EMBL" id="AEHJ01000007">
    <property type="protein sequence ID" value="EFO78406.1"/>
    <property type="molecule type" value="Genomic_DNA"/>
</dbReference>
<evidence type="ECO:0000256" key="3">
    <source>
        <dbReference type="ARBA" id="ARBA00023125"/>
    </source>
</evidence>
<gene>
    <name evidence="5" type="ORF">HMPREF9003_0335</name>
</gene>
<evidence type="ECO:0000313" key="5">
    <source>
        <dbReference type="EMBL" id="EFO78406.1"/>
    </source>
</evidence>
<dbReference type="Pfam" id="PF01420">
    <property type="entry name" value="Methylase_S"/>
    <property type="match status" value="2"/>
</dbReference>
<feature type="domain" description="Type I restriction modification DNA specificity" evidence="4">
    <location>
        <begin position="7"/>
        <end position="152"/>
    </location>
</feature>
<evidence type="ECO:0000259" key="4">
    <source>
        <dbReference type="Pfam" id="PF01420"/>
    </source>
</evidence>
<dbReference type="Gene3D" id="3.90.220.20">
    <property type="entry name" value="DNA methylase specificity domains"/>
    <property type="match status" value="2"/>
</dbReference>
<dbReference type="SUPFAM" id="SSF116734">
    <property type="entry name" value="DNA methylase specificity domain"/>
    <property type="match status" value="2"/>
</dbReference>
<dbReference type="AlphaFoldDB" id="A0AB72Z2I9"/>
<evidence type="ECO:0000256" key="2">
    <source>
        <dbReference type="ARBA" id="ARBA00022747"/>
    </source>
</evidence>
<dbReference type="GO" id="GO:0003677">
    <property type="term" value="F:DNA binding"/>
    <property type="evidence" value="ECO:0007669"/>
    <property type="project" value="UniProtKB-KW"/>
</dbReference>
<evidence type="ECO:0000313" key="6">
    <source>
        <dbReference type="Proteomes" id="UP000003457"/>
    </source>
</evidence>
<dbReference type="InterPro" id="IPR000055">
    <property type="entry name" value="Restrct_endonuc_typeI_TRD"/>
</dbReference>
<dbReference type="RefSeq" id="WP_003842137.1">
    <property type="nucleotide sequence ID" value="NZ_AEHJ01000007.1"/>
</dbReference>
<sequence length="347" mass="39565">MQSADEKQWHDFVLGDLATIHSGHDIYAQERFSGNTPYVTAGSKCNGIGYFVGNDNDSMATDSISVARNGAIGEAHYHPYKALYGNDCRRVVMSGVCNPLAQLFIAQCISNQRSTFSYSRKLGTGRLQNLHILLPVADSGEPDYEYMTEYVRKYREAMLKRYREYVKQRLMRIGVMVDISALNEKDWAEFTLGDLFTIGAGKRLETRNKIPGSRPFIGASDNGNGVTGFVGNDNVSKDGNVLGVNYNGAPCIAFYHPYECLFTDDVKRLHLKNRSDNQFVLLFFSVVFAMQRVKYSYGYKFNEQRMKRQKLMLPVTDSGIPDWDYMEQYARNMMICKYRAYLDYLEA</sequence>
<keyword evidence="2" id="KW-0680">Restriction system</keyword>
<dbReference type="Proteomes" id="UP000003457">
    <property type="component" value="Unassembled WGS sequence"/>
</dbReference>
<evidence type="ECO:0000256" key="1">
    <source>
        <dbReference type="ARBA" id="ARBA00010923"/>
    </source>
</evidence>
<reference evidence="5 6" key="1">
    <citation type="submission" date="2010-10" db="EMBL/GenBank/DDBJ databases">
        <authorList>
            <person name="Durkin A.S."/>
            <person name="Madupu R."/>
            <person name="Torralba M."/>
            <person name="Gillis M."/>
            <person name="Methe B."/>
            <person name="Sutton G."/>
            <person name="Nelson K.E."/>
        </authorList>
    </citation>
    <scope>NUCLEOTIDE SEQUENCE [LARGE SCALE GENOMIC DNA]</scope>
    <source>
        <strain evidence="5 6">JCVIHMP022</strain>
    </source>
</reference>